<dbReference type="FunFam" id="1.10.1200.10:FF:000016">
    <property type="entry name" value="Non-ribosomal peptide synthase"/>
    <property type="match status" value="1"/>
</dbReference>
<evidence type="ECO:0000256" key="4">
    <source>
        <dbReference type="ARBA" id="ARBA00022553"/>
    </source>
</evidence>
<dbReference type="InterPro" id="IPR000873">
    <property type="entry name" value="AMP-dep_synth/lig_dom"/>
</dbReference>
<dbReference type="EMBL" id="JAAKZW010000003">
    <property type="protein sequence ID" value="NGO74488.1"/>
    <property type="molecule type" value="Genomic_DNA"/>
</dbReference>
<dbReference type="GO" id="GO:0008610">
    <property type="term" value="P:lipid biosynthetic process"/>
    <property type="evidence" value="ECO:0007669"/>
    <property type="project" value="UniProtKB-ARBA"/>
</dbReference>
<dbReference type="InterPro" id="IPR045851">
    <property type="entry name" value="AMP-bd_C_sf"/>
</dbReference>
<feature type="domain" description="Carrier" evidence="5">
    <location>
        <begin position="996"/>
        <end position="1071"/>
    </location>
</feature>
<dbReference type="InterPro" id="IPR001242">
    <property type="entry name" value="Condensation_dom"/>
</dbReference>
<proteinExistence type="inferred from homology"/>
<dbReference type="Pfam" id="PF00550">
    <property type="entry name" value="PP-binding"/>
    <property type="match status" value="1"/>
</dbReference>
<dbReference type="SUPFAM" id="SSF56801">
    <property type="entry name" value="Acetyl-CoA synthetase-like"/>
    <property type="match status" value="1"/>
</dbReference>
<comment type="cofactor">
    <cofactor evidence="1">
        <name>pantetheine 4'-phosphate</name>
        <dbReference type="ChEBI" id="CHEBI:47942"/>
    </cofactor>
</comment>
<dbReference type="PANTHER" id="PTHR45527">
    <property type="entry name" value="NONRIBOSOMAL PEPTIDE SYNTHETASE"/>
    <property type="match status" value="1"/>
</dbReference>
<organism evidence="6 7">
    <name type="scientific">Streptomyces mesophilus</name>
    <dbReference type="NCBI Taxonomy" id="1775132"/>
    <lineage>
        <taxon>Bacteria</taxon>
        <taxon>Bacillati</taxon>
        <taxon>Actinomycetota</taxon>
        <taxon>Actinomycetes</taxon>
        <taxon>Kitasatosporales</taxon>
        <taxon>Streptomycetaceae</taxon>
        <taxon>Streptomyces</taxon>
    </lineage>
</organism>
<protein>
    <submittedName>
        <fullName evidence="6">AMP-binding protein</fullName>
    </submittedName>
</protein>
<dbReference type="InterPro" id="IPR025110">
    <property type="entry name" value="AMP-bd_C"/>
</dbReference>
<keyword evidence="7" id="KW-1185">Reference proteome</keyword>
<dbReference type="AlphaFoldDB" id="A0A6G4XAT0"/>
<dbReference type="RefSeq" id="WP_165330039.1">
    <property type="nucleotide sequence ID" value="NZ_JAAKZW010000003.1"/>
</dbReference>
<evidence type="ECO:0000259" key="5">
    <source>
        <dbReference type="PROSITE" id="PS50075"/>
    </source>
</evidence>
<gene>
    <name evidence="6" type="ORF">G6045_02140</name>
</gene>
<dbReference type="Pfam" id="PF00501">
    <property type="entry name" value="AMP-binding"/>
    <property type="match status" value="1"/>
</dbReference>
<dbReference type="Gene3D" id="3.40.50.1820">
    <property type="entry name" value="alpha/beta hydrolase"/>
    <property type="match status" value="1"/>
</dbReference>
<dbReference type="InterPro" id="IPR009081">
    <property type="entry name" value="PP-bd_ACP"/>
</dbReference>
<dbReference type="PANTHER" id="PTHR45527:SF1">
    <property type="entry name" value="FATTY ACID SYNTHASE"/>
    <property type="match status" value="1"/>
</dbReference>
<dbReference type="InterPro" id="IPR006162">
    <property type="entry name" value="Ppantetheine_attach_site"/>
</dbReference>
<dbReference type="GO" id="GO:0044550">
    <property type="term" value="P:secondary metabolite biosynthetic process"/>
    <property type="evidence" value="ECO:0007669"/>
    <property type="project" value="TreeGrafter"/>
</dbReference>
<dbReference type="GO" id="GO:0031177">
    <property type="term" value="F:phosphopantetheine binding"/>
    <property type="evidence" value="ECO:0007669"/>
    <property type="project" value="TreeGrafter"/>
</dbReference>
<name>A0A6G4XAT0_9ACTN</name>
<dbReference type="Pfam" id="PF13193">
    <property type="entry name" value="AMP-binding_C"/>
    <property type="match status" value="1"/>
</dbReference>
<dbReference type="Gene3D" id="2.30.38.10">
    <property type="entry name" value="Luciferase, Domain 3"/>
    <property type="match status" value="1"/>
</dbReference>
<evidence type="ECO:0000313" key="7">
    <source>
        <dbReference type="Proteomes" id="UP000481109"/>
    </source>
</evidence>
<dbReference type="InterPro" id="IPR036736">
    <property type="entry name" value="ACP-like_sf"/>
</dbReference>
<dbReference type="Gene3D" id="3.40.50.980">
    <property type="match status" value="2"/>
</dbReference>
<dbReference type="InterPro" id="IPR029058">
    <property type="entry name" value="AB_hydrolase_fold"/>
</dbReference>
<dbReference type="Gene3D" id="3.30.300.30">
    <property type="match status" value="1"/>
</dbReference>
<dbReference type="PROSITE" id="PS00012">
    <property type="entry name" value="PHOSPHOPANTETHEINE"/>
    <property type="match status" value="1"/>
</dbReference>
<dbReference type="Gene3D" id="3.30.559.30">
    <property type="entry name" value="Nonribosomal peptide synthetase, condensation domain"/>
    <property type="match status" value="1"/>
</dbReference>
<keyword evidence="3" id="KW-0596">Phosphopantetheine</keyword>
<dbReference type="SUPFAM" id="SSF47336">
    <property type="entry name" value="ACP-like"/>
    <property type="match status" value="1"/>
</dbReference>
<dbReference type="InterPro" id="IPR023213">
    <property type="entry name" value="CAT-like_dom_sf"/>
</dbReference>
<accession>A0A6G4XAT0</accession>
<dbReference type="GO" id="GO:0043041">
    <property type="term" value="P:amino acid activation for nonribosomal peptide biosynthetic process"/>
    <property type="evidence" value="ECO:0007669"/>
    <property type="project" value="TreeGrafter"/>
</dbReference>
<comment type="caution">
    <text evidence="6">The sequence shown here is derived from an EMBL/GenBank/DDBJ whole genome shotgun (WGS) entry which is preliminary data.</text>
</comment>
<reference evidence="6 7" key="1">
    <citation type="submission" date="2020-02" db="EMBL/GenBank/DDBJ databases">
        <title>Whole-genome analyses of novel actinobacteria.</title>
        <authorList>
            <person name="Sahin N."/>
            <person name="Tokatli A."/>
        </authorList>
    </citation>
    <scope>NUCLEOTIDE SEQUENCE [LARGE SCALE GENOMIC DNA]</scope>
    <source>
        <strain evidence="6 7">YC504</strain>
    </source>
</reference>
<evidence type="ECO:0000256" key="3">
    <source>
        <dbReference type="ARBA" id="ARBA00022450"/>
    </source>
</evidence>
<keyword evidence="4" id="KW-0597">Phosphoprotein</keyword>
<evidence type="ECO:0000256" key="1">
    <source>
        <dbReference type="ARBA" id="ARBA00001957"/>
    </source>
</evidence>
<dbReference type="GO" id="GO:0005737">
    <property type="term" value="C:cytoplasm"/>
    <property type="evidence" value="ECO:0007669"/>
    <property type="project" value="TreeGrafter"/>
</dbReference>
<dbReference type="Proteomes" id="UP000481109">
    <property type="component" value="Unassembled WGS sequence"/>
</dbReference>
<dbReference type="Gene3D" id="3.30.559.10">
    <property type="entry name" value="Chloramphenicol acetyltransferase-like domain"/>
    <property type="match status" value="1"/>
</dbReference>
<dbReference type="GO" id="GO:0072330">
    <property type="term" value="P:monocarboxylic acid biosynthetic process"/>
    <property type="evidence" value="ECO:0007669"/>
    <property type="project" value="UniProtKB-ARBA"/>
</dbReference>
<evidence type="ECO:0000256" key="2">
    <source>
        <dbReference type="ARBA" id="ARBA00006432"/>
    </source>
</evidence>
<sequence>MGVGLCSFRPQPGFLVEGLIRVRSFGASSAHKGMWRAQEMAPDTPNHALTMWDVDGELNMELIRSALLRVMGEAEVLRVNFVERDGALRLVPRELGDWGPFFLDLGSEPDPEQAARDAMADLVREPFDLTKDLLFRLGVVRLGESRSLLVIAYHHLISDGFGAGGLLSKRLAEVYTALVRGEAVPELAHPWDAESFANEATQYLASAKFAEDSEFWRGYLKDAPPPAQIPRVALSDAQRAELSEPLSSADQWSEVAETIGMVSRTLTVPRAEADTWTQTAQSLGLWMSQLLTAATAAYLRHRCERPEFLLSLAVGNRVGVASRTPGLAVNVVPVRARIGLDATFADTAEALVDETYEIFDHTACHYSDIQRAAGTTLSGRGSYGAVVNVVEFVDQLHFGDSPARYAGATTGTFEELSIGVYTDGSPDSDLFIRLDAPSRLYHRAELRFIGEELIACIRAAVAEPGRTVGAFDLLGGAEREKVLAVSRGIEVPPAGLTAPQLFARQVEQHPDAVALVDGDTTLTYRELDEKAGRIAGALSGRGIGPDRVVALALPRSADLAVALLGVVKAGAAYLPVDASAPAERIGAQLGETAVSALLTDTATAARLGDGLGDSALLLTDLLAQDAAPSTSLAPHPDSLLAVLNDATAATAQPFGVTHRNLERFLADANWREAAAGTVLWHTPHTSDALAFEFWAPLLSGGRVVLAPAGELGGDGLDRARQEHGITALWLPAAQFSTIAAERPASFAGLREVWTGGDRVSAAALRRVREACPELTIVHGHGLTAATVFAACHRLAADEPVRHAGTVGRPMDNTALYVLGPGLSPVPVGVTGELYVAGLGVVRGHPGRPGATAQRFVACPFGPAGSVMYRTGDRVRWGSDGRLEYVARADAHADVRGVRVELGEVEEVLSEHSGIAQCAVVVKEDGQGQQRLVAYVVASAGTSLSADELRRFAAGWLPESMVPSVFTVLDRLPVTAAGRLDRAALPAPALDDDAYRAPRNDRERKLAEAFADVLELDRVGIDDDFFDLGGNSLRAIRLVGLIRSELGQEVSIRRLFAARTITGLSDMWKDLGQSSRPSLRRRTKEGAVL</sequence>
<dbReference type="Pfam" id="PF00668">
    <property type="entry name" value="Condensation"/>
    <property type="match status" value="1"/>
</dbReference>
<dbReference type="PROSITE" id="PS50075">
    <property type="entry name" value="CARRIER"/>
    <property type="match status" value="1"/>
</dbReference>
<evidence type="ECO:0000313" key="6">
    <source>
        <dbReference type="EMBL" id="NGO74488.1"/>
    </source>
</evidence>
<comment type="similarity">
    <text evidence="2">Belongs to the ATP-dependent AMP-binding enzyme family.</text>
</comment>
<dbReference type="GO" id="GO:0003824">
    <property type="term" value="F:catalytic activity"/>
    <property type="evidence" value="ECO:0007669"/>
    <property type="project" value="InterPro"/>
</dbReference>
<dbReference type="SUPFAM" id="SSF52777">
    <property type="entry name" value="CoA-dependent acyltransferases"/>
    <property type="match status" value="2"/>
</dbReference>